<dbReference type="Gene3D" id="3.40.50.300">
    <property type="entry name" value="P-loop containing nucleotide triphosphate hydrolases"/>
    <property type="match status" value="2"/>
</dbReference>
<proteinExistence type="inferred from homology"/>
<dbReference type="OrthoDB" id="205623at2759"/>
<dbReference type="InterPro" id="IPR000863">
    <property type="entry name" value="Sulfotransferase_dom"/>
</dbReference>
<gene>
    <name evidence="4" type="ORF">AMK59_1086</name>
</gene>
<evidence type="ECO:0000256" key="2">
    <source>
        <dbReference type="ARBA" id="ARBA00022679"/>
    </source>
</evidence>
<reference evidence="4 5" key="1">
    <citation type="submission" date="2015-09" db="EMBL/GenBank/DDBJ databases">
        <title>Draft genome of the scarab beetle Oryctes borbonicus.</title>
        <authorList>
            <person name="Meyer J.M."/>
            <person name="Markov G.V."/>
            <person name="Baskaran P."/>
            <person name="Herrmann M."/>
            <person name="Sommer R.J."/>
            <person name="Roedelsperger C."/>
        </authorList>
    </citation>
    <scope>NUCLEOTIDE SEQUENCE [LARGE SCALE GENOMIC DNA]</scope>
    <source>
        <strain evidence="4">OB123</strain>
        <tissue evidence="4">Whole animal</tissue>
    </source>
</reference>
<dbReference type="Pfam" id="PF00685">
    <property type="entry name" value="Sulfotransfer_1"/>
    <property type="match status" value="1"/>
</dbReference>
<dbReference type="AlphaFoldDB" id="A0A0T6BH10"/>
<comment type="caution">
    <text evidence="4">The sequence shown here is derived from an EMBL/GenBank/DDBJ whole genome shotgun (WGS) entry which is preliminary data.</text>
</comment>
<sequence length="227" mass="27090">MRNVKDVLVSWFYHTKLFEEDELKLDKFFELFITDNHTYSPYWKNILGFWNKRHLPNILFLQYEEMIRDLPSVINRTASFLETSVSPWEMEKLLRHLSFAEMKKNNAVNMESVIELLKKDLTDKTGFIRKGKVGAYREELTEEMIQLLDVWTEVNTQNTGFKYNAIPPPELKNYAGTVLSKQFDDYKERIENFSVRTDDIWVASFPRSGENVFMTKYHNFCYSFQLT</sequence>
<dbReference type="PANTHER" id="PTHR11783">
    <property type="entry name" value="SULFOTRANSFERASE SULT"/>
    <property type="match status" value="1"/>
</dbReference>
<organism evidence="4 5">
    <name type="scientific">Oryctes borbonicus</name>
    <dbReference type="NCBI Taxonomy" id="1629725"/>
    <lineage>
        <taxon>Eukaryota</taxon>
        <taxon>Metazoa</taxon>
        <taxon>Ecdysozoa</taxon>
        <taxon>Arthropoda</taxon>
        <taxon>Hexapoda</taxon>
        <taxon>Insecta</taxon>
        <taxon>Pterygota</taxon>
        <taxon>Neoptera</taxon>
        <taxon>Endopterygota</taxon>
        <taxon>Coleoptera</taxon>
        <taxon>Polyphaga</taxon>
        <taxon>Scarabaeiformia</taxon>
        <taxon>Scarabaeidae</taxon>
        <taxon>Dynastinae</taxon>
        <taxon>Oryctes</taxon>
    </lineage>
</organism>
<comment type="similarity">
    <text evidence="1">Belongs to the sulfotransferase 1 family.</text>
</comment>
<feature type="domain" description="Sulfotransferase" evidence="3">
    <location>
        <begin position="1"/>
        <end position="159"/>
    </location>
</feature>
<keyword evidence="5" id="KW-1185">Reference proteome</keyword>
<evidence type="ECO:0000259" key="3">
    <source>
        <dbReference type="Pfam" id="PF00685"/>
    </source>
</evidence>
<evidence type="ECO:0000313" key="5">
    <source>
        <dbReference type="Proteomes" id="UP000051574"/>
    </source>
</evidence>
<dbReference type="InterPro" id="IPR027417">
    <property type="entry name" value="P-loop_NTPase"/>
</dbReference>
<evidence type="ECO:0000313" key="4">
    <source>
        <dbReference type="EMBL" id="KRT86632.1"/>
    </source>
</evidence>
<name>A0A0T6BH10_9SCAR</name>
<evidence type="ECO:0000256" key="1">
    <source>
        <dbReference type="ARBA" id="ARBA00005771"/>
    </source>
</evidence>
<accession>A0A0T6BH10</accession>
<protein>
    <recommendedName>
        <fullName evidence="3">Sulfotransferase domain-containing protein</fullName>
    </recommendedName>
</protein>
<dbReference type="GO" id="GO:0008146">
    <property type="term" value="F:sulfotransferase activity"/>
    <property type="evidence" value="ECO:0007669"/>
    <property type="project" value="InterPro"/>
</dbReference>
<dbReference type="EMBL" id="LJIG01000308">
    <property type="protein sequence ID" value="KRT86632.1"/>
    <property type="molecule type" value="Genomic_DNA"/>
</dbReference>
<keyword evidence="2" id="KW-0808">Transferase</keyword>
<dbReference type="Proteomes" id="UP000051574">
    <property type="component" value="Unassembled WGS sequence"/>
</dbReference>
<dbReference type="SUPFAM" id="SSF52540">
    <property type="entry name" value="P-loop containing nucleoside triphosphate hydrolases"/>
    <property type="match status" value="2"/>
</dbReference>